<evidence type="ECO:0000313" key="5">
    <source>
        <dbReference type="Proteomes" id="UP000627781"/>
    </source>
</evidence>
<dbReference type="PANTHER" id="PTHR34106">
    <property type="entry name" value="GLYCOSIDASE"/>
    <property type="match status" value="1"/>
</dbReference>
<keyword evidence="2" id="KW-0808">Transferase</keyword>
<comment type="similarity">
    <text evidence="3">Belongs to the glycosyl hydrolase 130 family.</text>
</comment>
<dbReference type="SUPFAM" id="SSF75005">
    <property type="entry name" value="Arabinanase/levansucrase/invertase"/>
    <property type="match status" value="1"/>
</dbReference>
<dbReference type="RefSeq" id="WP_143316118.1">
    <property type="nucleotide sequence ID" value="NZ_JACSRA010000010.1"/>
</dbReference>
<evidence type="ECO:0000256" key="3">
    <source>
        <dbReference type="ARBA" id="ARBA00024356"/>
    </source>
</evidence>
<reference evidence="4 5" key="1">
    <citation type="submission" date="2020-08" db="EMBL/GenBank/DDBJ databases">
        <title>A Genomic Blueprint of the Chicken Gut Microbiome.</title>
        <authorList>
            <person name="Gilroy R."/>
            <person name="Ravi A."/>
            <person name="Getino M."/>
            <person name="Pursley I."/>
            <person name="Horton D.L."/>
            <person name="Alikhan N.-F."/>
            <person name="Baker D."/>
            <person name="Gharbi K."/>
            <person name="Hall N."/>
            <person name="Watson M."/>
            <person name="Adriaenssens E.M."/>
            <person name="Foster-Nyarko E."/>
            <person name="Jarju S."/>
            <person name="Secka A."/>
            <person name="Antonio M."/>
            <person name="Oren A."/>
            <person name="Chaudhuri R."/>
            <person name="La Ragione R.M."/>
            <person name="Hildebrand F."/>
            <person name="Pallen M.J."/>
        </authorList>
    </citation>
    <scope>NUCLEOTIDE SEQUENCE [LARGE SCALE GENOMIC DNA]</scope>
    <source>
        <strain evidence="4 5">Sa3CVN1</strain>
    </source>
</reference>
<name>A0ABR8PSZ9_9CLOT</name>
<proteinExistence type="inferred from homology"/>
<dbReference type="EMBL" id="JACSRA010000010">
    <property type="protein sequence ID" value="MBD7911273.1"/>
    <property type="molecule type" value="Genomic_DNA"/>
</dbReference>
<keyword evidence="5" id="KW-1185">Reference proteome</keyword>
<sequence>MDKVKILGEELSNIPWQEKPEGFEGVVWRHNGNPIINWNPTKETARIFNSAVVPYEDGFIGVFRADHKHGKPQLHVGKSKDGLSWDIEDEEIHWKDEEGKDYQPNYSYDPRLVKIDDAFYIVWCVDFGGAALGMGMTKDFKEFTRLENPFIPFNRNGVLFPRKVHDKYLLLSRPSDSGHTPFGDIFISESPDLVYWGKHRRVMSRGGSGWWQGTKIGGGAIPIETSEGWLLFYHGVSGTCNGFVYSIGAAILDIDNPSKVLYRTRDYLLTPEKEYETTGFVPNVAFPCATLQDSATGKITIYYGAADTYVAVAYAKVQELIRYIKDNSDLVYGDDIEYR</sequence>
<dbReference type="CDD" id="cd08993">
    <property type="entry name" value="GH130"/>
    <property type="match status" value="1"/>
</dbReference>
<dbReference type="Pfam" id="PF04041">
    <property type="entry name" value="Glyco_hydro_130"/>
    <property type="match status" value="1"/>
</dbReference>
<protein>
    <submittedName>
        <fullName evidence="4">Glycoside hydrolase family 130 protein</fullName>
    </submittedName>
</protein>
<dbReference type="Gene3D" id="2.115.10.20">
    <property type="entry name" value="Glycosyl hydrolase domain, family 43"/>
    <property type="match status" value="1"/>
</dbReference>
<keyword evidence="4" id="KW-0378">Hydrolase</keyword>
<organism evidence="4 5">
    <name type="scientific">Clostridium cibarium</name>
    <dbReference type="NCBI Taxonomy" id="2762247"/>
    <lineage>
        <taxon>Bacteria</taxon>
        <taxon>Bacillati</taxon>
        <taxon>Bacillota</taxon>
        <taxon>Clostridia</taxon>
        <taxon>Eubacteriales</taxon>
        <taxon>Clostridiaceae</taxon>
        <taxon>Clostridium</taxon>
    </lineage>
</organism>
<evidence type="ECO:0000256" key="1">
    <source>
        <dbReference type="ARBA" id="ARBA00022676"/>
    </source>
</evidence>
<dbReference type="GO" id="GO:0016787">
    <property type="term" value="F:hydrolase activity"/>
    <property type="evidence" value="ECO:0007669"/>
    <property type="project" value="UniProtKB-KW"/>
</dbReference>
<gene>
    <name evidence="4" type="ORF">H9661_07895</name>
</gene>
<dbReference type="PANTHER" id="PTHR34106:SF1">
    <property type="entry name" value="1,4-BETA-MANNOSYL-N-ACETYLGLUCOSAMINE PHOSPHORYLASE"/>
    <property type="match status" value="1"/>
</dbReference>
<evidence type="ECO:0000313" key="4">
    <source>
        <dbReference type="EMBL" id="MBD7911273.1"/>
    </source>
</evidence>
<dbReference type="PIRSF" id="PIRSF016202">
    <property type="entry name" value="PH1107"/>
    <property type="match status" value="1"/>
</dbReference>
<dbReference type="Proteomes" id="UP000627781">
    <property type="component" value="Unassembled WGS sequence"/>
</dbReference>
<dbReference type="InterPro" id="IPR023296">
    <property type="entry name" value="Glyco_hydro_beta-prop_sf"/>
</dbReference>
<comment type="caution">
    <text evidence="4">The sequence shown here is derived from an EMBL/GenBank/DDBJ whole genome shotgun (WGS) entry which is preliminary data.</text>
</comment>
<dbReference type="InterPro" id="IPR007184">
    <property type="entry name" value="Mannoside_phosphorylase"/>
</dbReference>
<keyword evidence="1" id="KW-0328">Glycosyltransferase</keyword>
<accession>A0ABR8PSZ9</accession>
<evidence type="ECO:0000256" key="2">
    <source>
        <dbReference type="ARBA" id="ARBA00022679"/>
    </source>
</evidence>